<dbReference type="SUPFAM" id="SSF81901">
    <property type="entry name" value="HCP-like"/>
    <property type="match status" value="1"/>
</dbReference>
<dbReference type="EMBL" id="CAJVPY010009920">
    <property type="protein sequence ID" value="CAG8713712.1"/>
    <property type="molecule type" value="Genomic_DNA"/>
</dbReference>
<evidence type="ECO:0000313" key="2">
    <source>
        <dbReference type="EMBL" id="CAG8713712.1"/>
    </source>
</evidence>
<gene>
    <name evidence="2" type="ORF">DERYTH_LOCUS13779</name>
</gene>
<dbReference type="OrthoDB" id="2260164at2759"/>
<dbReference type="Proteomes" id="UP000789405">
    <property type="component" value="Unassembled WGS sequence"/>
</dbReference>
<reference evidence="2" key="1">
    <citation type="submission" date="2021-06" db="EMBL/GenBank/DDBJ databases">
        <authorList>
            <person name="Kallberg Y."/>
            <person name="Tangrot J."/>
            <person name="Rosling A."/>
        </authorList>
    </citation>
    <scope>NUCLEOTIDE SEQUENCE</scope>
    <source>
        <strain evidence="2">MA453B</strain>
    </source>
</reference>
<dbReference type="Pfam" id="PF08238">
    <property type="entry name" value="Sel1"/>
    <property type="match status" value="4"/>
</dbReference>
<proteinExistence type="inferred from homology"/>
<dbReference type="Gene3D" id="1.25.40.10">
    <property type="entry name" value="Tetratricopeptide repeat domain"/>
    <property type="match status" value="1"/>
</dbReference>
<comment type="similarity">
    <text evidence="1">Belongs to the sel-1 family.</text>
</comment>
<sequence>MNEFEVYLQTENNAEKLFWKGFEFEKKSERTNEDSYKAFRCYEKSATLKHNIAKYRLGRCYEFGIYKAISIRSAFINYEESANKGYELAMYHLGRLYEKEYNNNDNAYIWYKKAAENNDGGEGNKVGDAGGANNAGFCYKSGGDKVEIDLEKAKNYFNLACELNEINQTKYE</sequence>
<organism evidence="2 3">
    <name type="scientific">Dentiscutata erythropus</name>
    <dbReference type="NCBI Taxonomy" id="1348616"/>
    <lineage>
        <taxon>Eukaryota</taxon>
        <taxon>Fungi</taxon>
        <taxon>Fungi incertae sedis</taxon>
        <taxon>Mucoromycota</taxon>
        <taxon>Glomeromycotina</taxon>
        <taxon>Glomeromycetes</taxon>
        <taxon>Diversisporales</taxon>
        <taxon>Gigasporaceae</taxon>
        <taxon>Dentiscutata</taxon>
    </lineage>
</organism>
<comment type="caution">
    <text evidence="2">The sequence shown here is derived from an EMBL/GenBank/DDBJ whole genome shotgun (WGS) entry which is preliminary data.</text>
</comment>
<dbReference type="SMART" id="SM00671">
    <property type="entry name" value="SEL1"/>
    <property type="match status" value="4"/>
</dbReference>
<evidence type="ECO:0000256" key="1">
    <source>
        <dbReference type="ARBA" id="ARBA00038101"/>
    </source>
</evidence>
<keyword evidence="3" id="KW-1185">Reference proteome</keyword>
<protein>
    <submittedName>
        <fullName evidence="2">13521_t:CDS:1</fullName>
    </submittedName>
</protein>
<evidence type="ECO:0000313" key="3">
    <source>
        <dbReference type="Proteomes" id="UP000789405"/>
    </source>
</evidence>
<dbReference type="AlphaFoldDB" id="A0A9N9N8J6"/>
<dbReference type="PANTHER" id="PTHR11102">
    <property type="entry name" value="SEL-1-LIKE PROTEIN"/>
    <property type="match status" value="1"/>
</dbReference>
<dbReference type="InterPro" id="IPR050767">
    <property type="entry name" value="Sel1_AlgK"/>
</dbReference>
<accession>A0A9N9N8J6</accession>
<dbReference type="InterPro" id="IPR011990">
    <property type="entry name" value="TPR-like_helical_dom_sf"/>
</dbReference>
<dbReference type="PANTHER" id="PTHR11102:SF160">
    <property type="entry name" value="ERAD-ASSOCIATED E3 UBIQUITIN-PROTEIN LIGASE COMPONENT HRD3"/>
    <property type="match status" value="1"/>
</dbReference>
<dbReference type="InterPro" id="IPR006597">
    <property type="entry name" value="Sel1-like"/>
</dbReference>
<name>A0A9N9N8J6_9GLOM</name>